<sequence>MPVVVAPAVLRQGDGCLGRRAARTLGDMNDTTGGGTVLITGPTGGLGRAATLAMARRPAAERPDLLLVGRPGAGLSAIAAEARAAGAGVREIGADLSRLDDVRAAAARIDEVLAAGELRPLRALVANAGVTVTDTRTASADGHELTFAVNHLAHAQLIGDLLERSAPPARIVLVGSETYWENRIRRILGVPPAEWRDPLELARPADPGTAPTAKAAGVAYATSKLAALYYAHELQRRAPEGVSVAVFEPGFMPGTGLARGHGAAVARIGQVVQRLPIPGVSNPDRSGPALAAVALDARWAHLRDGGYVLIDDERRNRPVAYDRAREERLWEATEELLRRS</sequence>
<dbReference type="PANTHER" id="PTHR24320:SF148">
    <property type="entry name" value="NAD(P)-BINDING ROSSMANN-FOLD SUPERFAMILY PROTEIN"/>
    <property type="match status" value="1"/>
</dbReference>
<dbReference type="Pfam" id="PF00106">
    <property type="entry name" value="adh_short"/>
    <property type="match status" value="1"/>
</dbReference>
<organism evidence="4 5">
    <name type="scientific">Pseudonocardia ailaonensis</name>
    <dbReference type="NCBI Taxonomy" id="367279"/>
    <lineage>
        <taxon>Bacteria</taxon>
        <taxon>Bacillati</taxon>
        <taxon>Actinomycetota</taxon>
        <taxon>Actinomycetes</taxon>
        <taxon>Pseudonocardiales</taxon>
        <taxon>Pseudonocardiaceae</taxon>
        <taxon>Pseudonocardia</taxon>
    </lineage>
</organism>
<dbReference type="InterPro" id="IPR002347">
    <property type="entry name" value="SDR_fam"/>
</dbReference>
<dbReference type="InterPro" id="IPR036291">
    <property type="entry name" value="NAD(P)-bd_dom_sf"/>
</dbReference>
<dbReference type="Proteomes" id="UP001500449">
    <property type="component" value="Unassembled WGS sequence"/>
</dbReference>
<dbReference type="InterPro" id="IPR020904">
    <property type="entry name" value="Sc_DH/Rdtase_CS"/>
</dbReference>
<evidence type="ECO:0000256" key="1">
    <source>
        <dbReference type="ARBA" id="ARBA00006484"/>
    </source>
</evidence>
<name>A0ABN2NG22_9PSEU</name>
<feature type="domain" description="Ketoreductase" evidence="3">
    <location>
        <begin position="35"/>
        <end position="250"/>
    </location>
</feature>
<evidence type="ECO:0000259" key="3">
    <source>
        <dbReference type="SMART" id="SM00822"/>
    </source>
</evidence>
<evidence type="ECO:0000313" key="4">
    <source>
        <dbReference type="EMBL" id="GAA1866294.1"/>
    </source>
</evidence>
<dbReference type="SUPFAM" id="SSF51735">
    <property type="entry name" value="NAD(P)-binding Rossmann-fold domains"/>
    <property type="match status" value="1"/>
</dbReference>
<protein>
    <submittedName>
        <fullName evidence="4">SDR family NAD(P)-dependent oxidoreductase</fullName>
    </submittedName>
</protein>
<dbReference type="PROSITE" id="PS00061">
    <property type="entry name" value="ADH_SHORT"/>
    <property type="match status" value="1"/>
</dbReference>
<reference evidence="4 5" key="1">
    <citation type="journal article" date="2019" name="Int. J. Syst. Evol. Microbiol.">
        <title>The Global Catalogue of Microorganisms (GCM) 10K type strain sequencing project: providing services to taxonomists for standard genome sequencing and annotation.</title>
        <authorList>
            <consortium name="The Broad Institute Genomics Platform"/>
            <consortium name="The Broad Institute Genome Sequencing Center for Infectious Disease"/>
            <person name="Wu L."/>
            <person name="Ma J."/>
        </authorList>
    </citation>
    <scope>NUCLEOTIDE SEQUENCE [LARGE SCALE GENOMIC DNA]</scope>
    <source>
        <strain evidence="4 5">JCM 16009</strain>
    </source>
</reference>
<comment type="caution">
    <text evidence="4">The sequence shown here is derived from an EMBL/GenBank/DDBJ whole genome shotgun (WGS) entry which is preliminary data.</text>
</comment>
<keyword evidence="2" id="KW-0560">Oxidoreductase</keyword>
<dbReference type="SMART" id="SM00822">
    <property type="entry name" value="PKS_KR"/>
    <property type="match status" value="1"/>
</dbReference>
<gene>
    <name evidence="4" type="ORF">GCM10009836_53390</name>
</gene>
<evidence type="ECO:0000256" key="2">
    <source>
        <dbReference type="ARBA" id="ARBA00023002"/>
    </source>
</evidence>
<comment type="similarity">
    <text evidence="1">Belongs to the short-chain dehydrogenases/reductases (SDR) family.</text>
</comment>
<dbReference type="PANTHER" id="PTHR24320">
    <property type="entry name" value="RETINOL DEHYDROGENASE"/>
    <property type="match status" value="1"/>
</dbReference>
<proteinExistence type="inferred from homology"/>
<keyword evidence="5" id="KW-1185">Reference proteome</keyword>
<evidence type="ECO:0000313" key="5">
    <source>
        <dbReference type="Proteomes" id="UP001500449"/>
    </source>
</evidence>
<dbReference type="InterPro" id="IPR057326">
    <property type="entry name" value="KR_dom"/>
</dbReference>
<accession>A0ABN2NG22</accession>
<dbReference type="PRINTS" id="PR00081">
    <property type="entry name" value="GDHRDH"/>
</dbReference>
<dbReference type="EMBL" id="BAAAQK010000022">
    <property type="protein sequence ID" value="GAA1866294.1"/>
    <property type="molecule type" value="Genomic_DNA"/>
</dbReference>
<dbReference type="Gene3D" id="3.40.50.720">
    <property type="entry name" value="NAD(P)-binding Rossmann-like Domain"/>
    <property type="match status" value="1"/>
</dbReference>